<dbReference type="Proteomes" id="UP001059663">
    <property type="component" value="Chromosome"/>
</dbReference>
<sequence>MTLLYGWRVIAVWINLARVESIPLNSGRRGARCPRQQLEVMSLSSSPFVVVEVEGGVVVLEVLFFDVGELLLGFGSGGLIASKTMAWILA</sequence>
<evidence type="ECO:0000313" key="2">
    <source>
        <dbReference type="Proteomes" id="UP001059663"/>
    </source>
</evidence>
<reference evidence="1" key="1">
    <citation type="submission" date="2021-11" db="EMBL/GenBank/DDBJ databases">
        <title>Study of the species diversity of bacterial strains isolated from a unique natural object - Shulgan-Tash cave (Bashkiria).</title>
        <authorList>
            <person name="Sazanova A.L."/>
            <person name="Chirak E.R."/>
            <person name="Safronova V.I."/>
        </authorList>
    </citation>
    <scope>NUCLEOTIDE SEQUENCE</scope>
    <source>
        <strain evidence="1">P1</strain>
    </source>
</reference>
<organism evidence="1 2">
    <name type="scientific">Janibacter limosus</name>
    <dbReference type="NCBI Taxonomy" id="53458"/>
    <lineage>
        <taxon>Bacteria</taxon>
        <taxon>Bacillati</taxon>
        <taxon>Actinomycetota</taxon>
        <taxon>Actinomycetes</taxon>
        <taxon>Micrococcales</taxon>
        <taxon>Intrasporangiaceae</taxon>
        <taxon>Janibacter</taxon>
    </lineage>
</organism>
<evidence type="ECO:0000313" key="1">
    <source>
        <dbReference type="EMBL" id="UUZ44467.1"/>
    </source>
</evidence>
<dbReference type="EMBL" id="CP087977">
    <property type="protein sequence ID" value="UUZ44467.1"/>
    <property type="molecule type" value="Genomic_DNA"/>
</dbReference>
<gene>
    <name evidence="1" type="ORF">LP422_19045</name>
</gene>
<proteinExistence type="predicted"/>
<protein>
    <submittedName>
        <fullName evidence="1">Uncharacterized protein</fullName>
    </submittedName>
</protein>
<name>A0AC61U377_9MICO</name>
<accession>A0AC61U377</accession>